<gene>
    <name evidence="2" type="primary">gag-pol</name>
    <name evidence="2" type="ORF">CR513_60068</name>
</gene>
<dbReference type="Proteomes" id="UP000257109">
    <property type="component" value="Unassembled WGS sequence"/>
</dbReference>
<protein>
    <submittedName>
        <fullName evidence="2">Gag-pol</fullName>
    </submittedName>
</protein>
<proteinExistence type="predicted"/>
<evidence type="ECO:0000259" key="1">
    <source>
        <dbReference type="PROSITE" id="PS50994"/>
    </source>
</evidence>
<evidence type="ECO:0000313" key="3">
    <source>
        <dbReference type="Proteomes" id="UP000257109"/>
    </source>
</evidence>
<evidence type="ECO:0000313" key="2">
    <source>
        <dbReference type="EMBL" id="RDX61683.1"/>
    </source>
</evidence>
<comment type="caution">
    <text evidence="2">The sequence shown here is derived from an EMBL/GenBank/DDBJ whole genome shotgun (WGS) entry which is preliminary data.</text>
</comment>
<dbReference type="PANTHER" id="PTHR37984">
    <property type="entry name" value="PROTEIN CBG26694"/>
    <property type="match status" value="1"/>
</dbReference>
<dbReference type="OrthoDB" id="2286242at2759"/>
<dbReference type="InterPro" id="IPR001584">
    <property type="entry name" value="Integrase_cat-core"/>
</dbReference>
<reference evidence="2" key="1">
    <citation type="submission" date="2018-05" db="EMBL/GenBank/DDBJ databases">
        <title>Draft genome of Mucuna pruriens seed.</title>
        <authorList>
            <person name="Nnadi N.E."/>
            <person name="Vos R."/>
            <person name="Hasami M.H."/>
            <person name="Devisetty U.K."/>
            <person name="Aguiy J.C."/>
        </authorList>
    </citation>
    <scope>NUCLEOTIDE SEQUENCE [LARGE SCALE GENOMIC DNA]</scope>
    <source>
        <strain evidence="2">JCA_2017</strain>
    </source>
</reference>
<dbReference type="InterPro" id="IPR012337">
    <property type="entry name" value="RNaseH-like_sf"/>
</dbReference>
<sequence length="270" mass="31013">MDYVKRCDRCQRFADVHQAPPEQLHVVASPWPFHKWGIDIFGLFPMAPGQVKFLMVVVDYFTKWIKAEPMATITAERVKHFIWKKIVCRFGLPTKIVSGNGTQFASSITAKFCQDLHIRQSFTSVEHPQANGQAEAANRVRRSQGKIGRRITIGLVVLSYHTTLHHWRNAICLTYGSEAMILVEIGEPSPRTSLFEPAANEEELRINLDLLQEVREIVHIKEYAAKARVARKYGQRVIHRDFEVKDLVLRKITLGAEKNKLTPKWEGPFR</sequence>
<dbReference type="InterPro" id="IPR036397">
    <property type="entry name" value="RNaseH_sf"/>
</dbReference>
<dbReference type="EMBL" id="QJKJ01015987">
    <property type="protein sequence ID" value="RDX61683.1"/>
    <property type="molecule type" value="Genomic_DNA"/>
</dbReference>
<accession>A0A371E6P9</accession>
<dbReference type="Pfam" id="PF00665">
    <property type="entry name" value="rve"/>
    <property type="match status" value="1"/>
</dbReference>
<feature type="non-terminal residue" evidence="2">
    <location>
        <position position="1"/>
    </location>
</feature>
<dbReference type="PANTHER" id="PTHR37984:SF5">
    <property type="entry name" value="PROTEIN NYNRIN-LIKE"/>
    <property type="match status" value="1"/>
</dbReference>
<feature type="domain" description="Integrase catalytic" evidence="1">
    <location>
        <begin position="28"/>
        <end position="198"/>
    </location>
</feature>
<dbReference type="Gene3D" id="3.30.420.10">
    <property type="entry name" value="Ribonuclease H-like superfamily/Ribonuclease H"/>
    <property type="match status" value="1"/>
</dbReference>
<dbReference type="SUPFAM" id="SSF53098">
    <property type="entry name" value="Ribonuclease H-like"/>
    <property type="match status" value="1"/>
</dbReference>
<dbReference type="GO" id="GO:0015074">
    <property type="term" value="P:DNA integration"/>
    <property type="evidence" value="ECO:0007669"/>
    <property type="project" value="InterPro"/>
</dbReference>
<organism evidence="2 3">
    <name type="scientific">Mucuna pruriens</name>
    <name type="common">Velvet bean</name>
    <name type="synonym">Dolichos pruriens</name>
    <dbReference type="NCBI Taxonomy" id="157652"/>
    <lineage>
        <taxon>Eukaryota</taxon>
        <taxon>Viridiplantae</taxon>
        <taxon>Streptophyta</taxon>
        <taxon>Embryophyta</taxon>
        <taxon>Tracheophyta</taxon>
        <taxon>Spermatophyta</taxon>
        <taxon>Magnoliopsida</taxon>
        <taxon>eudicotyledons</taxon>
        <taxon>Gunneridae</taxon>
        <taxon>Pentapetalae</taxon>
        <taxon>rosids</taxon>
        <taxon>fabids</taxon>
        <taxon>Fabales</taxon>
        <taxon>Fabaceae</taxon>
        <taxon>Papilionoideae</taxon>
        <taxon>50 kb inversion clade</taxon>
        <taxon>NPAAA clade</taxon>
        <taxon>indigoferoid/millettioid clade</taxon>
        <taxon>Phaseoleae</taxon>
        <taxon>Mucuna</taxon>
    </lineage>
</organism>
<dbReference type="PROSITE" id="PS50994">
    <property type="entry name" value="INTEGRASE"/>
    <property type="match status" value="1"/>
</dbReference>
<dbReference type="InterPro" id="IPR050951">
    <property type="entry name" value="Retrovirus_Pol_polyprotein"/>
</dbReference>
<dbReference type="AlphaFoldDB" id="A0A371E6P9"/>
<keyword evidence="3" id="KW-1185">Reference proteome</keyword>
<name>A0A371E6P9_MUCPR</name>
<dbReference type="GO" id="GO:0003676">
    <property type="term" value="F:nucleic acid binding"/>
    <property type="evidence" value="ECO:0007669"/>
    <property type="project" value="InterPro"/>
</dbReference>